<dbReference type="InterPro" id="IPR009060">
    <property type="entry name" value="UBA-like_sf"/>
</dbReference>
<feature type="compositionally biased region" description="Basic and acidic residues" evidence="1">
    <location>
        <begin position="270"/>
        <end position="293"/>
    </location>
</feature>
<protein>
    <recommendedName>
        <fullName evidence="2">GBF-interacting protein 1 N-terminal domain-containing protein</fullName>
    </recommendedName>
</protein>
<feature type="compositionally biased region" description="Polar residues" evidence="1">
    <location>
        <begin position="297"/>
        <end position="312"/>
    </location>
</feature>
<dbReference type="SUPFAM" id="SSF46934">
    <property type="entry name" value="UBA-like"/>
    <property type="match status" value="1"/>
</dbReference>
<dbReference type="PANTHER" id="PTHR46445">
    <property type="entry name" value="RNA POLYMERASE II DEGRADATION FACTOR-LIKE PROTEIN (DUF1296)"/>
    <property type="match status" value="1"/>
</dbReference>
<evidence type="ECO:0000313" key="3">
    <source>
        <dbReference type="EMBL" id="THU72008.1"/>
    </source>
</evidence>
<keyword evidence="4" id="KW-1185">Reference proteome</keyword>
<evidence type="ECO:0000313" key="4">
    <source>
        <dbReference type="Proteomes" id="UP000317650"/>
    </source>
</evidence>
<feature type="compositionally biased region" description="Basic and acidic residues" evidence="1">
    <location>
        <begin position="70"/>
        <end position="92"/>
    </location>
</feature>
<feature type="compositionally biased region" description="Polar residues" evidence="1">
    <location>
        <begin position="260"/>
        <end position="269"/>
    </location>
</feature>
<reference evidence="3 4" key="1">
    <citation type="journal article" date="2019" name="Nat. Plants">
        <title>Genome sequencing of Musa balbisiana reveals subgenome evolution and function divergence in polyploid bananas.</title>
        <authorList>
            <person name="Yao X."/>
        </authorList>
    </citation>
    <scope>NUCLEOTIDE SEQUENCE [LARGE SCALE GENOMIC DNA]</scope>
    <source>
        <strain evidence="4">cv. DH-PKW</strain>
        <tissue evidence="3">Leaves</tissue>
    </source>
</reference>
<sequence>MRSGGGGGAGNRGNGSAASVTAAPIPSGSRKLVQSLKEIVNCPEPEIYAMLRECDMDPNEAIHRLLSQDTFHEVKSKRDKKKEIREPPESRSRTLNSSIRGARSSTDRGGRTTSSQSSSVDHGTGKGRLMHKKENGTSPVLTSSVPESSSISSNPPRRPTVPSDSASVGITIQATSAADGICISMQSSTGYKNCWSGMPGHVSMADIVKMGRPQGKPSNMPLVGSERSVAQNSVMSKMLHHDAKPSLTAVLPSESDRTLESFQESTHFSENSHDVRTAEGQHNSHDGWSRVDEQPMESGSTTPEISGASAQSELASSNLVIDGTNLHIDPHSEEIQMPEEGLNFKSLPAESRATSVSGMQIQVDSSVDAPHLNEGLLKSSIPYLSQRLELDHLEGSFPAGDVRVQISSAAVNLGQLSLHEGRSTNTIEANPSVIIPDHLRVTSADCAHLSFGSFVSGTFSGSFPTKPLKTNLEVAPVVADASMIEDSDARNHEYYSDGQLTPPPVAEDSDVRNHEYFSDGQHTTALTENVASISGTVSENPDAPSASQSEVVRNDPLGATHEIQYNLPAGANYTFPSSTQPNATAYTYLQGNAQMQSLSPFSTLTQSHNLQNSMLAPNIPPLRDFDLPLSPLLTTQSIPTRYSTTLSSISGSTISMPEALNPGVFSNSQSIPQSLPSTTMLTSASLPQHLPVRYSQPALPLSHFANMMSYSFLPQSYPYLPSFQQAYAANSPFHQSHHVAPSAGMSYSQPQFKSSLSATSLPQASSIASAYGGFGSAASIPGGFTLNHTTASANTTTGLGEALSLQYKEGSHYMPLQQNENPAMWVQGAGSRTMSALPTSTFYNFQGHNQQSGFRQNLQASPLGALGYPNLYLSQGGPSREHQQSPSDGNLNGSQATQSQSANQIWQHGY</sequence>
<name>A0A4S8KAF4_MUSBA</name>
<feature type="compositionally biased region" description="Gly residues" evidence="1">
    <location>
        <begin position="1"/>
        <end position="13"/>
    </location>
</feature>
<feature type="compositionally biased region" description="Low complexity" evidence="1">
    <location>
        <begin position="137"/>
        <end position="155"/>
    </location>
</feature>
<feature type="domain" description="GBF-interacting protein 1 N-terminal" evidence="2">
    <location>
        <begin position="25"/>
        <end position="83"/>
    </location>
</feature>
<evidence type="ECO:0000259" key="2">
    <source>
        <dbReference type="Pfam" id="PF06972"/>
    </source>
</evidence>
<feature type="region of interest" description="Disordered" evidence="1">
    <location>
        <begin position="252"/>
        <end position="312"/>
    </location>
</feature>
<dbReference type="Pfam" id="PF06972">
    <property type="entry name" value="GIP1_N"/>
    <property type="match status" value="1"/>
</dbReference>
<feature type="region of interest" description="Disordered" evidence="1">
    <location>
        <begin position="1"/>
        <end position="29"/>
    </location>
</feature>
<evidence type="ECO:0000256" key="1">
    <source>
        <dbReference type="SAM" id="MobiDB-lite"/>
    </source>
</evidence>
<dbReference type="Proteomes" id="UP000317650">
    <property type="component" value="Chromosome 4"/>
</dbReference>
<dbReference type="STRING" id="52838.A0A4S8KAF4"/>
<proteinExistence type="predicted"/>
<feature type="compositionally biased region" description="Polar residues" evidence="1">
    <location>
        <begin position="884"/>
        <end position="910"/>
    </location>
</feature>
<dbReference type="AlphaFoldDB" id="A0A4S8KAF4"/>
<feature type="compositionally biased region" description="Low complexity" evidence="1">
    <location>
        <begin position="111"/>
        <end position="122"/>
    </location>
</feature>
<feature type="region of interest" description="Disordered" evidence="1">
    <location>
        <begin position="66"/>
        <end position="166"/>
    </location>
</feature>
<dbReference type="InterPro" id="IPR009719">
    <property type="entry name" value="GIP1_N"/>
</dbReference>
<gene>
    <name evidence="3" type="ORF">C4D60_Mb04t07560</name>
</gene>
<dbReference type="PANTHER" id="PTHR46445:SF3">
    <property type="entry name" value="RNA POLYMERASE II DEGRADATION FACTOR-LIKE PROTEIN (DUF1296)-RELATED"/>
    <property type="match status" value="1"/>
</dbReference>
<dbReference type="EMBL" id="PYDT01000001">
    <property type="protein sequence ID" value="THU72008.1"/>
    <property type="molecule type" value="Genomic_DNA"/>
</dbReference>
<comment type="caution">
    <text evidence="3">The sequence shown here is derived from an EMBL/GenBank/DDBJ whole genome shotgun (WGS) entry which is preliminary data.</text>
</comment>
<accession>A0A4S8KAF4</accession>
<feature type="region of interest" description="Disordered" evidence="1">
    <location>
        <begin position="869"/>
        <end position="910"/>
    </location>
</feature>
<organism evidence="3 4">
    <name type="scientific">Musa balbisiana</name>
    <name type="common">Banana</name>
    <dbReference type="NCBI Taxonomy" id="52838"/>
    <lineage>
        <taxon>Eukaryota</taxon>
        <taxon>Viridiplantae</taxon>
        <taxon>Streptophyta</taxon>
        <taxon>Embryophyta</taxon>
        <taxon>Tracheophyta</taxon>
        <taxon>Spermatophyta</taxon>
        <taxon>Magnoliopsida</taxon>
        <taxon>Liliopsida</taxon>
        <taxon>Zingiberales</taxon>
        <taxon>Musaceae</taxon>
        <taxon>Musa</taxon>
    </lineage>
</organism>